<dbReference type="AlphaFoldDB" id="A0A508WNJ4"/>
<keyword evidence="2 4" id="KW-0067">ATP-binding</keyword>
<reference evidence="4" key="1">
    <citation type="submission" date="2017-04" db="EMBL/GenBank/DDBJ databases">
        <authorList>
            <person name="Porter S."/>
            <person name="Friesen M.L."/>
            <person name="Faber-Hammond J."/>
        </authorList>
    </citation>
    <scope>NUCLEOTIDE SEQUENCE</scope>
    <source>
        <strain evidence="4">Str16</strain>
    </source>
</reference>
<dbReference type="Pfam" id="PF00005">
    <property type="entry name" value="ABC_tran"/>
    <property type="match status" value="1"/>
</dbReference>
<dbReference type="InterPro" id="IPR027417">
    <property type="entry name" value="P-loop_NTPase"/>
</dbReference>
<dbReference type="Proteomes" id="UP001190825">
    <property type="component" value="Unassembled WGS sequence"/>
</dbReference>
<proteinExistence type="predicted"/>
<dbReference type="PANTHER" id="PTHR43790">
    <property type="entry name" value="CARBOHYDRATE TRANSPORT ATP-BINDING PROTEIN MG119-RELATED"/>
    <property type="match status" value="1"/>
</dbReference>
<evidence type="ECO:0000313" key="6">
    <source>
        <dbReference type="Proteomes" id="UP001190825"/>
    </source>
</evidence>
<dbReference type="InterPro" id="IPR003593">
    <property type="entry name" value="AAA+_ATPase"/>
</dbReference>
<dbReference type="PANTHER" id="PTHR43790:SF8">
    <property type="entry name" value="SUGAR ABC TRANSPORTER ATP-BINDING PROTEIN"/>
    <property type="match status" value="1"/>
</dbReference>
<reference evidence="5" key="3">
    <citation type="submission" date="2019-06" db="EMBL/GenBank/DDBJ databases">
        <authorList>
            <person name="Le Quere A."/>
            <person name="Colella S."/>
        </authorList>
    </citation>
    <scope>NUCLEOTIDE SEQUENCE</scope>
    <source>
        <strain evidence="5">EmedicaeMD41</strain>
    </source>
</reference>
<dbReference type="PROSITE" id="PS50893">
    <property type="entry name" value="ABC_TRANSPORTER_2"/>
    <property type="match status" value="1"/>
</dbReference>
<gene>
    <name evidence="4" type="ORF">BMJ33_36565</name>
    <name evidence="5" type="ORF">EMEDMD4_100122</name>
</gene>
<dbReference type="InterPro" id="IPR003439">
    <property type="entry name" value="ABC_transporter-like_ATP-bd"/>
</dbReference>
<dbReference type="InterPro" id="IPR050107">
    <property type="entry name" value="ABC_carbohydrate_import_ATPase"/>
</dbReference>
<dbReference type="GO" id="GO:0016887">
    <property type="term" value="F:ATP hydrolysis activity"/>
    <property type="evidence" value="ECO:0007669"/>
    <property type="project" value="InterPro"/>
</dbReference>
<keyword evidence="6" id="KW-1185">Reference proteome</keyword>
<evidence type="ECO:0000313" key="4">
    <source>
        <dbReference type="EMBL" id="PLT90226.1"/>
    </source>
</evidence>
<dbReference type="GO" id="GO:0005524">
    <property type="term" value="F:ATP binding"/>
    <property type="evidence" value="ECO:0007669"/>
    <property type="project" value="UniProtKB-KW"/>
</dbReference>
<name>A0A508WNJ4_9HYPH</name>
<evidence type="ECO:0000259" key="3">
    <source>
        <dbReference type="PROSITE" id="PS50893"/>
    </source>
</evidence>
<feature type="domain" description="ABC transporter" evidence="3">
    <location>
        <begin position="2"/>
        <end position="240"/>
    </location>
</feature>
<dbReference type="Gene3D" id="3.40.50.300">
    <property type="entry name" value="P-loop containing nucleotide triphosphate hydrolases"/>
    <property type="match status" value="1"/>
</dbReference>
<dbReference type="CDD" id="cd03216">
    <property type="entry name" value="ABC_Carb_Monos_I"/>
    <property type="match status" value="1"/>
</dbReference>
<dbReference type="EMBL" id="NBUC01000200">
    <property type="protein sequence ID" value="PLT90226.1"/>
    <property type="molecule type" value="Genomic_DNA"/>
</dbReference>
<sequence length="251" mass="27011">MLRVENLTKRFGHVTAISNVSCSIRKGRVTALLGDNGAGKSTLVKMICGTYKPTQGSIWISAKQVHMESARDALALGITAVYQDLALVDQRNVVHNISLGNIPTKWGGLMVDRKKMRQTAESALNYMNAKLPSLDILVSSMSGGQRQAVAIARACALGGQLVVMDEPTAALGIREQRMVLDVVHDLRSKGISVLIISHNLDHVFEVADDLVILRGGRVVAEVERNSVAHDDVVKLILAGQPKDAETEGEAA</sequence>
<dbReference type="EMBL" id="CABFNB010000002">
    <property type="protein sequence ID" value="VTZ59135.1"/>
    <property type="molecule type" value="Genomic_DNA"/>
</dbReference>
<dbReference type="RefSeq" id="WP_011975107.1">
    <property type="nucleotide sequence ID" value="NZ_ATYC01000022.1"/>
</dbReference>
<evidence type="ECO:0000313" key="5">
    <source>
        <dbReference type="EMBL" id="VTZ59135.1"/>
    </source>
</evidence>
<dbReference type="Proteomes" id="UP000507954">
    <property type="component" value="Unassembled WGS sequence"/>
</dbReference>
<keyword evidence="1" id="KW-0547">Nucleotide-binding</keyword>
<reference evidence="4 6" key="2">
    <citation type="journal article" date="2018" name="FEMS Microbiol. Ecol.">
        <title>Co-invading symbiotic mutualists of Medicago polymorpha retain high ancestral diversity and contain diverse accessory genomes.</title>
        <authorList>
            <person name="Porter S.S."/>
            <person name="Faber-Hammond J.J."/>
            <person name="Friesen M.L."/>
        </authorList>
    </citation>
    <scope>NUCLEOTIDE SEQUENCE [LARGE SCALE GENOMIC DNA]</scope>
    <source>
        <strain evidence="4 6">Str16</strain>
    </source>
</reference>
<dbReference type="SMART" id="SM00382">
    <property type="entry name" value="AAA"/>
    <property type="match status" value="1"/>
</dbReference>
<accession>A0A508WNJ4</accession>
<organism evidence="5">
    <name type="scientific">Sinorhizobium medicae</name>
    <dbReference type="NCBI Taxonomy" id="110321"/>
    <lineage>
        <taxon>Bacteria</taxon>
        <taxon>Pseudomonadati</taxon>
        <taxon>Pseudomonadota</taxon>
        <taxon>Alphaproteobacteria</taxon>
        <taxon>Hyphomicrobiales</taxon>
        <taxon>Rhizobiaceae</taxon>
        <taxon>Sinorhizobium/Ensifer group</taxon>
        <taxon>Sinorhizobium</taxon>
    </lineage>
</organism>
<protein>
    <submittedName>
        <fullName evidence="4">ABC transporter ATP-binding protein</fullName>
    </submittedName>
    <submittedName>
        <fullName evidence="5">ABC transporter related</fullName>
    </submittedName>
</protein>
<dbReference type="SUPFAM" id="SSF52540">
    <property type="entry name" value="P-loop containing nucleoside triphosphate hydrolases"/>
    <property type="match status" value="1"/>
</dbReference>
<evidence type="ECO:0000256" key="1">
    <source>
        <dbReference type="ARBA" id="ARBA00022741"/>
    </source>
</evidence>
<dbReference type="OMA" id="SHNMRQV"/>
<evidence type="ECO:0000256" key="2">
    <source>
        <dbReference type="ARBA" id="ARBA00022840"/>
    </source>
</evidence>